<protein>
    <submittedName>
        <fullName evidence="2">Uncharacterized protein</fullName>
    </submittedName>
</protein>
<proteinExistence type="predicted"/>
<evidence type="ECO:0000313" key="2">
    <source>
        <dbReference type="EMBL" id="KAK0431535.1"/>
    </source>
</evidence>
<dbReference type="EMBL" id="JAUEPT010000112">
    <property type="protein sequence ID" value="KAK0431535.1"/>
    <property type="molecule type" value="Genomic_DNA"/>
</dbReference>
<gene>
    <name evidence="2" type="ORF">EV421DRAFT_1743066</name>
</gene>
<reference evidence="2" key="1">
    <citation type="submission" date="2023-06" db="EMBL/GenBank/DDBJ databases">
        <authorList>
            <consortium name="Lawrence Berkeley National Laboratory"/>
            <person name="Ahrendt S."/>
            <person name="Sahu N."/>
            <person name="Indic B."/>
            <person name="Wong-Bajracharya J."/>
            <person name="Merenyi Z."/>
            <person name="Ke H.-M."/>
            <person name="Monk M."/>
            <person name="Kocsube S."/>
            <person name="Drula E."/>
            <person name="Lipzen A."/>
            <person name="Balint B."/>
            <person name="Henrissat B."/>
            <person name="Andreopoulos B."/>
            <person name="Martin F.M."/>
            <person name="Harder C.B."/>
            <person name="Rigling D."/>
            <person name="Ford K.L."/>
            <person name="Foster G.D."/>
            <person name="Pangilinan J."/>
            <person name="Papanicolaou A."/>
            <person name="Barry K."/>
            <person name="LaButti K."/>
            <person name="Viragh M."/>
            <person name="Koriabine M."/>
            <person name="Yan M."/>
            <person name="Riley R."/>
            <person name="Champramary S."/>
            <person name="Plett K.L."/>
            <person name="Tsai I.J."/>
            <person name="Slot J."/>
            <person name="Sipos G."/>
            <person name="Plett J."/>
            <person name="Nagy L.G."/>
            <person name="Grigoriev I.V."/>
        </authorList>
    </citation>
    <scope>NUCLEOTIDE SEQUENCE</scope>
    <source>
        <strain evidence="2">FPL87.14</strain>
    </source>
</reference>
<keyword evidence="3" id="KW-1185">Reference proteome</keyword>
<evidence type="ECO:0000256" key="1">
    <source>
        <dbReference type="SAM" id="MobiDB-lite"/>
    </source>
</evidence>
<name>A0AA39IX82_9AGAR</name>
<dbReference type="AlphaFoldDB" id="A0AA39IX82"/>
<evidence type="ECO:0000313" key="3">
    <source>
        <dbReference type="Proteomes" id="UP001175226"/>
    </source>
</evidence>
<comment type="caution">
    <text evidence="2">The sequence shown here is derived from an EMBL/GenBank/DDBJ whole genome shotgun (WGS) entry which is preliminary data.</text>
</comment>
<accession>A0AA39IX82</accession>
<feature type="region of interest" description="Disordered" evidence="1">
    <location>
        <begin position="1"/>
        <end position="30"/>
    </location>
</feature>
<dbReference type="Proteomes" id="UP001175226">
    <property type="component" value="Unassembled WGS sequence"/>
</dbReference>
<organism evidence="2 3">
    <name type="scientific">Armillaria borealis</name>
    <dbReference type="NCBI Taxonomy" id="47425"/>
    <lineage>
        <taxon>Eukaryota</taxon>
        <taxon>Fungi</taxon>
        <taxon>Dikarya</taxon>
        <taxon>Basidiomycota</taxon>
        <taxon>Agaricomycotina</taxon>
        <taxon>Agaricomycetes</taxon>
        <taxon>Agaricomycetidae</taxon>
        <taxon>Agaricales</taxon>
        <taxon>Marasmiineae</taxon>
        <taxon>Physalacriaceae</taxon>
        <taxon>Armillaria</taxon>
    </lineage>
</organism>
<sequence>MITNAENGEGHRPPLQPRLRHDHWRPRTETSSMSGLLSLVQGNGILERELEALIQAGELTEKVRPGRRQTVRIERYKMLLLEEEKTWTKLSEEAHAVAMNKWKAGESRKNTESSFLILTRSAGRTSNGKNFVDLEKEGDLKTVVPLFGGFLKKAIVRPDYCWLMAFPTVKGLHEIGFGDIEREGVFLHRVEDPSSSVEPSAKVPGATDFQGTEPAALTRFPTLVMVIAEREARKALENSGHADPGHRRPRPHQLTGFISRAMRLRCSILNFSGYRIHGFTPPLVWSRKDDFLDFPSWFHSLDRSPEATALDG</sequence>